<evidence type="ECO:0000256" key="5">
    <source>
        <dbReference type="ARBA" id="ARBA00022723"/>
    </source>
</evidence>
<dbReference type="EMBL" id="VYZN01000024">
    <property type="protein sequence ID" value="KAE9536133.1"/>
    <property type="molecule type" value="Genomic_DNA"/>
</dbReference>
<dbReference type="GO" id="GO:0005634">
    <property type="term" value="C:nucleus"/>
    <property type="evidence" value="ECO:0007669"/>
    <property type="project" value="UniProtKB-SubCell"/>
</dbReference>
<dbReference type="GO" id="GO:0004518">
    <property type="term" value="F:nuclease activity"/>
    <property type="evidence" value="ECO:0007669"/>
    <property type="project" value="UniProtKB-KW"/>
</dbReference>
<feature type="domain" description="DDE Tnp4" evidence="8">
    <location>
        <begin position="174"/>
        <end position="339"/>
    </location>
</feature>
<dbReference type="GO" id="GO:0046872">
    <property type="term" value="F:metal ion binding"/>
    <property type="evidence" value="ECO:0007669"/>
    <property type="project" value="UniProtKB-KW"/>
</dbReference>
<dbReference type="OrthoDB" id="6587828at2759"/>
<dbReference type="AlphaFoldDB" id="A0A6G0TNU7"/>
<keyword evidence="7" id="KW-0539">Nucleus</keyword>
<evidence type="ECO:0000256" key="2">
    <source>
        <dbReference type="ARBA" id="ARBA00004123"/>
    </source>
</evidence>
<keyword evidence="4" id="KW-0540">Nuclease</keyword>
<evidence type="ECO:0000256" key="7">
    <source>
        <dbReference type="ARBA" id="ARBA00023242"/>
    </source>
</evidence>
<keyword evidence="6" id="KW-0378">Hydrolase</keyword>
<accession>A0A6G0TNU7</accession>
<comment type="cofactor">
    <cofactor evidence="1">
        <name>a divalent metal cation</name>
        <dbReference type="ChEBI" id="CHEBI:60240"/>
    </cofactor>
</comment>
<protein>
    <recommendedName>
        <fullName evidence="8">DDE Tnp4 domain-containing protein</fullName>
    </recommendedName>
</protein>
<evidence type="ECO:0000259" key="8">
    <source>
        <dbReference type="Pfam" id="PF13359"/>
    </source>
</evidence>
<dbReference type="Proteomes" id="UP000475862">
    <property type="component" value="Unassembled WGS sequence"/>
</dbReference>
<reference evidence="9 10" key="1">
    <citation type="submission" date="2019-08" db="EMBL/GenBank/DDBJ databases">
        <title>The genome of the soybean aphid Biotype 1, its phylome, world population structure and adaptation to the North American continent.</title>
        <authorList>
            <person name="Giordano R."/>
            <person name="Donthu R.K."/>
            <person name="Hernandez A.G."/>
            <person name="Wright C.L."/>
            <person name="Zimin A.V."/>
        </authorList>
    </citation>
    <scope>NUCLEOTIDE SEQUENCE [LARGE SCALE GENOMIC DNA]</scope>
    <source>
        <tissue evidence="9">Whole aphids</tissue>
    </source>
</reference>
<evidence type="ECO:0000256" key="6">
    <source>
        <dbReference type="ARBA" id="ARBA00022801"/>
    </source>
</evidence>
<evidence type="ECO:0000256" key="3">
    <source>
        <dbReference type="ARBA" id="ARBA00006958"/>
    </source>
</evidence>
<sequence length="410" mass="47827">MSITNLQKKKTLIKLLLLEEIDDEELLKFMFKKNQNVHDMFQTRKSEGFFSVLIEKHLFRDQRKFREFFRLSYDQFTYVLNLIEDDIKCNATYTPAEKLALTLRFMATGESLRSLAFSFRISQGYISRIIHLVVKSLSLRLTPLLIAPPTKHNLIHIAEEFWTKWNFPNCTGAIDGKHIRIFCPGKSGSLFFNYKDFFSVVLLAIVDANCKFIFVDIGAYGKEGDSGIFTKSSLYKQIQTGEYFPRDAKLSNCEKSLPYVHVVDEAFRLETHMMRPYTRGEAKKNYKKTIFNYRLSRARRTSENAFGLLSQVFRIFYTPIALKCETIDHLVLSACCLHNLLRNRYIESTNNYYYEFDKNEAPPTKNMIPIARSGGFANYEGFLVRDEFTTFFCSTQGSVPWQDHETQKID</sequence>
<dbReference type="InterPro" id="IPR027806">
    <property type="entry name" value="HARBI1_dom"/>
</dbReference>
<gene>
    <name evidence="9" type="ORF">AGLY_007356</name>
</gene>
<comment type="subcellular location">
    <subcellularLocation>
        <location evidence="2">Nucleus</location>
    </subcellularLocation>
</comment>
<dbReference type="Pfam" id="PF13359">
    <property type="entry name" value="DDE_Tnp_4"/>
    <property type="match status" value="1"/>
</dbReference>
<dbReference type="PANTHER" id="PTHR22930">
    <property type="match status" value="1"/>
</dbReference>
<dbReference type="GO" id="GO:0016787">
    <property type="term" value="F:hydrolase activity"/>
    <property type="evidence" value="ECO:0007669"/>
    <property type="project" value="UniProtKB-KW"/>
</dbReference>
<evidence type="ECO:0000313" key="10">
    <source>
        <dbReference type="Proteomes" id="UP000475862"/>
    </source>
</evidence>
<name>A0A6G0TNU7_APHGL</name>
<organism evidence="9 10">
    <name type="scientific">Aphis glycines</name>
    <name type="common">Soybean aphid</name>
    <dbReference type="NCBI Taxonomy" id="307491"/>
    <lineage>
        <taxon>Eukaryota</taxon>
        <taxon>Metazoa</taxon>
        <taxon>Ecdysozoa</taxon>
        <taxon>Arthropoda</taxon>
        <taxon>Hexapoda</taxon>
        <taxon>Insecta</taxon>
        <taxon>Pterygota</taxon>
        <taxon>Neoptera</taxon>
        <taxon>Paraneoptera</taxon>
        <taxon>Hemiptera</taxon>
        <taxon>Sternorrhyncha</taxon>
        <taxon>Aphidomorpha</taxon>
        <taxon>Aphidoidea</taxon>
        <taxon>Aphididae</taxon>
        <taxon>Aphidini</taxon>
        <taxon>Aphis</taxon>
        <taxon>Aphis</taxon>
    </lineage>
</organism>
<evidence type="ECO:0000256" key="4">
    <source>
        <dbReference type="ARBA" id="ARBA00022722"/>
    </source>
</evidence>
<proteinExistence type="inferred from homology"/>
<evidence type="ECO:0000313" key="9">
    <source>
        <dbReference type="EMBL" id="KAE9536133.1"/>
    </source>
</evidence>
<comment type="caution">
    <text evidence="9">The sequence shown here is derived from an EMBL/GenBank/DDBJ whole genome shotgun (WGS) entry which is preliminary data.</text>
</comment>
<dbReference type="PANTHER" id="PTHR22930:SF269">
    <property type="entry name" value="NUCLEASE HARBI1-LIKE PROTEIN"/>
    <property type="match status" value="1"/>
</dbReference>
<evidence type="ECO:0000256" key="1">
    <source>
        <dbReference type="ARBA" id="ARBA00001968"/>
    </source>
</evidence>
<keyword evidence="10" id="KW-1185">Reference proteome</keyword>
<dbReference type="InterPro" id="IPR045249">
    <property type="entry name" value="HARBI1-like"/>
</dbReference>
<comment type="similarity">
    <text evidence="3">Belongs to the HARBI1 family.</text>
</comment>
<keyword evidence="5" id="KW-0479">Metal-binding</keyword>